<evidence type="ECO:0000313" key="2">
    <source>
        <dbReference type="Proteomes" id="UP000233535"/>
    </source>
</evidence>
<protein>
    <submittedName>
        <fullName evidence="1">Uncharacterized protein</fullName>
    </submittedName>
</protein>
<keyword evidence="2" id="KW-1185">Reference proteome</keyword>
<dbReference type="EMBL" id="MVDD01000011">
    <property type="protein sequence ID" value="PKQ61804.1"/>
    <property type="molecule type" value="Genomic_DNA"/>
</dbReference>
<sequence length="172" mass="20113">MLIPFSFILVVQGQTSLHRSCSVSRKPAQQHLVLLDGEKYSDPEFMHSIDAGTIYKLEVLKGYDVQFYVDKYGELARIGIITIQTKSFVAKGWYDRFAKHQEEINDIVQKEKFDYKEYRAFVNDELLDNEYLETWEPLLENKQITNVSFESIESDEVKGEIRVTCKAQEEEK</sequence>
<name>A0A2N3HUR4_9BACT</name>
<dbReference type="AlphaFoldDB" id="A0A2N3HUR4"/>
<organism evidence="1 2">
    <name type="scientific">Labilibaculum filiforme</name>
    <dbReference type="NCBI Taxonomy" id="1940526"/>
    <lineage>
        <taxon>Bacteria</taxon>
        <taxon>Pseudomonadati</taxon>
        <taxon>Bacteroidota</taxon>
        <taxon>Bacteroidia</taxon>
        <taxon>Marinilabiliales</taxon>
        <taxon>Marinifilaceae</taxon>
        <taxon>Labilibaculum</taxon>
    </lineage>
</organism>
<gene>
    <name evidence="1" type="ORF">BZG02_14345</name>
</gene>
<proteinExistence type="predicted"/>
<evidence type="ECO:0000313" key="1">
    <source>
        <dbReference type="EMBL" id="PKQ61804.1"/>
    </source>
</evidence>
<accession>A0A2N3HUR4</accession>
<dbReference type="Proteomes" id="UP000233535">
    <property type="component" value="Unassembled WGS sequence"/>
</dbReference>
<comment type="caution">
    <text evidence="1">The sequence shown here is derived from an EMBL/GenBank/DDBJ whole genome shotgun (WGS) entry which is preliminary data.</text>
</comment>
<reference evidence="1 2" key="1">
    <citation type="journal article" date="2017" name="Front. Microbiol.">
        <title>Labilibaculum manganireducens gen. nov., sp. nov. and Labilibaculum filiforme sp. nov., Novel Bacteroidetes Isolated from Subsurface Sediments of the Baltic Sea.</title>
        <authorList>
            <person name="Vandieken V."/>
            <person name="Marshall I.P."/>
            <person name="Niemann H."/>
            <person name="Engelen B."/>
            <person name="Cypionka H."/>
        </authorList>
    </citation>
    <scope>NUCLEOTIDE SEQUENCE [LARGE SCALE GENOMIC DNA]</scope>
    <source>
        <strain evidence="1 2">59.16B</strain>
    </source>
</reference>